<evidence type="ECO:0000313" key="2">
    <source>
        <dbReference type="EMBL" id="CAB4162847.1"/>
    </source>
</evidence>
<dbReference type="EMBL" id="LR796418">
    <property type="protein sequence ID" value="CAB4143446.1"/>
    <property type="molecule type" value="Genomic_DNA"/>
</dbReference>
<organism evidence="1">
    <name type="scientific">uncultured Caudovirales phage</name>
    <dbReference type="NCBI Taxonomy" id="2100421"/>
    <lineage>
        <taxon>Viruses</taxon>
        <taxon>Duplodnaviria</taxon>
        <taxon>Heunggongvirae</taxon>
        <taxon>Uroviricota</taxon>
        <taxon>Caudoviricetes</taxon>
        <taxon>Peduoviridae</taxon>
        <taxon>Maltschvirus</taxon>
        <taxon>Maltschvirus maltsch</taxon>
    </lineage>
</organism>
<dbReference type="EMBL" id="LR796737">
    <property type="protein sequence ID" value="CAB4162847.1"/>
    <property type="molecule type" value="Genomic_DNA"/>
</dbReference>
<proteinExistence type="predicted"/>
<gene>
    <name evidence="1" type="ORF">UFOVP436_146</name>
    <name evidence="2" type="ORF">UFOVP784_146</name>
</gene>
<reference evidence="1" key="1">
    <citation type="submission" date="2020-04" db="EMBL/GenBank/DDBJ databases">
        <authorList>
            <person name="Chiriac C."/>
            <person name="Salcher M."/>
            <person name="Ghai R."/>
            <person name="Kavagutti S V."/>
        </authorList>
    </citation>
    <scope>NUCLEOTIDE SEQUENCE</scope>
</reference>
<name>A0A6J5MEI8_9CAUD</name>
<protein>
    <submittedName>
        <fullName evidence="1">Uncharacterized protein</fullName>
    </submittedName>
</protein>
<evidence type="ECO:0000313" key="1">
    <source>
        <dbReference type="EMBL" id="CAB4143446.1"/>
    </source>
</evidence>
<accession>A0A6J5MEI8</accession>
<sequence length="84" mass="9206">MSGKTVAILAGFFVIGIALGKAKQTAFTNQIADSKLTTEQCLNRLSEFCIDDLASAKKEFFEFMEMGFSPEESFEIVSSKVVVL</sequence>